<proteinExistence type="predicted"/>
<sequence>MPEVDEVPWSLDLAVLAIAPGEPVLLVHRVTTDEQGNWIRARR</sequence>
<dbReference type="EMBL" id="APMY01000133">
    <property type="protein sequence ID" value="EOM74270.1"/>
    <property type="molecule type" value="Genomic_DNA"/>
</dbReference>
<accession>R7WGQ7</accession>
<comment type="caution">
    <text evidence="1">The sequence shown here is derived from an EMBL/GenBank/DDBJ whole genome shotgun (WGS) entry which is preliminary data.</text>
</comment>
<evidence type="ECO:0000313" key="1">
    <source>
        <dbReference type="EMBL" id="EOM74270.1"/>
    </source>
</evidence>
<keyword evidence="2" id="KW-1185">Reference proteome</keyword>
<protein>
    <submittedName>
        <fullName evidence="1">Uncharacterized protein</fullName>
    </submittedName>
</protein>
<dbReference type="AlphaFoldDB" id="R7WGQ7"/>
<dbReference type="PATRIC" id="fig|1273125.3.peg.4188"/>
<gene>
    <name evidence="1" type="ORF">Rrhod_4414</name>
</gene>
<organism evidence="1 2">
    <name type="scientific">Rhodococcus rhodnii LMG 5362</name>
    <dbReference type="NCBI Taxonomy" id="1273125"/>
    <lineage>
        <taxon>Bacteria</taxon>
        <taxon>Bacillati</taxon>
        <taxon>Actinomycetota</taxon>
        <taxon>Actinomycetes</taxon>
        <taxon>Mycobacteriales</taxon>
        <taxon>Nocardiaceae</taxon>
        <taxon>Rhodococcus</taxon>
    </lineage>
</organism>
<dbReference type="RefSeq" id="WP_010840426.1">
    <property type="nucleotide sequence ID" value="NZ_APMY01000133.1"/>
</dbReference>
<dbReference type="Proteomes" id="UP000013525">
    <property type="component" value="Unassembled WGS sequence"/>
</dbReference>
<evidence type="ECO:0000313" key="2">
    <source>
        <dbReference type="Proteomes" id="UP000013525"/>
    </source>
</evidence>
<name>R7WGQ7_9NOCA</name>
<reference evidence="1 2" key="1">
    <citation type="journal article" date="2013" name="Genome Announc.">
        <title>Draft Genome Sequence of Rhodococcus rhodnii Strain LMG5362, a Symbiont of Rhodnius prolixus (Hemiptera, Reduviidae, Triatominae), the Principle Vector of Trypanosoma cruzi.</title>
        <authorList>
            <person name="Pachebat J.A."/>
            <person name="van Keulen G."/>
            <person name="Whitten M.M."/>
            <person name="Girdwood S."/>
            <person name="Del Sol R."/>
            <person name="Dyson P.J."/>
            <person name="Facey P.D."/>
        </authorList>
    </citation>
    <scope>NUCLEOTIDE SEQUENCE [LARGE SCALE GENOMIC DNA]</scope>
    <source>
        <strain evidence="1 2">LMG 5362</strain>
    </source>
</reference>